<dbReference type="RefSeq" id="XP_002478353.1">
    <property type="nucleotide sequence ID" value="XM_002478308.1"/>
</dbReference>
<feature type="transmembrane region" description="Helical" evidence="7">
    <location>
        <begin position="152"/>
        <end position="173"/>
    </location>
</feature>
<gene>
    <name evidence="8" type="ORF">TSTA_086210</name>
</gene>
<dbReference type="VEuPathDB" id="FungiDB:TSTA_086210"/>
<keyword evidence="6 7" id="KW-0472">Membrane</keyword>
<evidence type="ECO:0000256" key="7">
    <source>
        <dbReference type="SAM" id="Phobius"/>
    </source>
</evidence>
<evidence type="ECO:0000256" key="6">
    <source>
        <dbReference type="ARBA" id="ARBA00023136"/>
    </source>
</evidence>
<evidence type="ECO:0000256" key="2">
    <source>
        <dbReference type="ARBA" id="ARBA00007520"/>
    </source>
</evidence>
<dbReference type="HOGENOM" id="CLU_1235759_0_0_1"/>
<keyword evidence="9" id="KW-1185">Reference proteome</keyword>
<evidence type="ECO:0000256" key="4">
    <source>
        <dbReference type="ARBA" id="ARBA00022692"/>
    </source>
</evidence>
<keyword evidence="3" id="KW-0813">Transport</keyword>
<evidence type="ECO:0000256" key="3">
    <source>
        <dbReference type="ARBA" id="ARBA00022448"/>
    </source>
</evidence>
<dbReference type="AlphaFoldDB" id="B8M212"/>
<feature type="transmembrane region" description="Helical" evidence="7">
    <location>
        <begin position="185"/>
        <end position="211"/>
    </location>
</feature>
<dbReference type="GO" id="GO:0005886">
    <property type="term" value="C:plasma membrane"/>
    <property type="evidence" value="ECO:0007669"/>
    <property type="project" value="TreeGrafter"/>
</dbReference>
<feature type="transmembrane region" description="Helical" evidence="7">
    <location>
        <begin position="6"/>
        <end position="26"/>
    </location>
</feature>
<keyword evidence="4 7" id="KW-0812">Transmembrane</keyword>
<dbReference type="InParanoid" id="B8M212"/>
<keyword evidence="5 7" id="KW-1133">Transmembrane helix</keyword>
<name>B8M212_TALSN</name>
<dbReference type="EMBL" id="EQ962653">
    <property type="protein sequence ID" value="EED21390.1"/>
    <property type="molecule type" value="Genomic_DNA"/>
</dbReference>
<reference evidence="9" key="1">
    <citation type="journal article" date="2015" name="Genome Announc.">
        <title>Genome sequence of the AIDS-associated pathogen Penicillium marneffei (ATCC18224) and its near taxonomic relative Talaromyces stipitatus (ATCC10500).</title>
        <authorList>
            <person name="Nierman W.C."/>
            <person name="Fedorova-Abrams N.D."/>
            <person name="Andrianopoulos A."/>
        </authorList>
    </citation>
    <scope>NUCLEOTIDE SEQUENCE [LARGE SCALE GENOMIC DNA]</scope>
    <source>
        <strain evidence="9">ATCC 10500 / CBS 375.48 / QM 6759 / NRRL 1006</strain>
    </source>
</reference>
<dbReference type="GO" id="GO:0022857">
    <property type="term" value="F:transmembrane transporter activity"/>
    <property type="evidence" value="ECO:0007669"/>
    <property type="project" value="TreeGrafter"/>
</dbReference>
<dbReference type="GeneID" id="8104586"/>
<dbReference type="eggNOG" id="KOG0254">
    <property type="taxonomic scope" value="Eukaryota"/>
</dbReference>
<dbReference type="PhylomeDB" id="B8M212"/>
<dbReference type="OrthoDB" id="10021397at2759"/>
<sequence>MDALIMGCVICGLGGAGMYFGSMALLTQMTSERERPLFLNLVGNLVVGGVCAPVYLFLLPVLNPHPGQTIKRRAGEIDYIGVVLPCGLILSIGMAISFGGVEYAWNSGRIIALFVIAFVLLSAFLAQQILSIGTSVDNHKFPVPFLMSSCSLIVLFLEIACAATCVLVPVYFLHLYFQFVRANSAILAAILMLPFMAFHTAIAILSGWLVAEPVTMFHGTYLRA</sequence>
<feature type="transmembrane region" description="Helical" evidence="7">
    <location>
        <begin position="79"/>
        <end position="98"/>
    </location>
</feature>
<evidence type="ECO:0000256" key="1">
    <source>
        <dbReference type="ARBA" id="ARBA00004141"/>
    </source>
</evidence>
<dbReference type="Proteomes" id="UP000001745">
    <property type="component" value="Unassembled WGS sequence"/>
</dbReference>
<comment type="subcellular location">
    <subcellularLocation>
        <location evidence="1">Membrane</location>
        <topology evidence="1">Multi-pass membrane protein</topology>
    </subcellularLocation>
</comment>
<protein>
    <submittedName>
        <fullName evidence="8">Uncharacterized protein</fullName>
    </submittedName>
</protein>
<dbReference type="SUPFAM" id="SSF103473">
    <property type="entry name" value="MFS general substrate transporter"/>
    <property type="match status" value="1"/>
</dbReference>
<evidence type="ECO:0000313" key="9">
    <source>
        <dbReference type="Proteomes" id="UP000001745"/>
    </source>
</evidence>
<dbReference type="PANTHER" id="PTHR23501:SF12">
    <property type="entry name" value="MAJOR FACILITATOR SUPERFAMILY (MFS) PROFILE DOMAIN-CONTAINING PROTEIN-RELATED"/>
    <property type="match status" value="1"/>
</dbReference>
<dbReference type="InterPro" id="IPR036259">
    <property type="entry name" value="MFS_trans_sf"/>
</dbReference>
<comment type="similarity">
    <text evidence="2">Belongs to the major facilitator superfamily. TCR/Tet family.</text>
</comment>
<proteinExistence type="inferred from homology"/>
<feature type="transmembrane region" description="Helical" evidence="7">
    <location>
        <begin position="110"/>
        <end position="132"/>
    </location>
</feature>
<evidence type="ECO:0000256" key="5">
    <source>
        <dbReference type="ARBA" id="ARBA00022989"/>
    </source>
</evidence>
<dbReference type="PANTHER" id="PTHR23501">
    <property type="entry name" value="MAJOR FACILITATOR SUPERFAMILY"/>
    <property type="match status" value="1"/>
</dbReference>
<organism evidence="8 9">
    <name type="scientific">Talaromyces stipitatus (strain ATCC 10500 / CBS 375.48 / QM 6759 / NRRL 1006)</name>
    <name type="common">Penicillium stipitatum</name>
    <dbReference type="NCBI Taxonomy" id="441959"/>
    <lineage>
        <taxon>Eukaryota</taxon>
        <taxon>Fungi</taxon>
        <taxon>Dikarya</taxon>
        <taxon>Ascomycota</taxon>
        <taxon>Pezizomycotina</taxon>
        <taxon>Eurotiomycetes</taxon>
        <taxon>Eurotiomycetidae</taxon>
        <taxon>Eurotiales</taxon>
        <taxon>Trichocomaceae</taxon>
        <taxon>Talaromyces</taxon>
        <taxon>Talaromyces sect. Talaromyces</taxon>
    </lineage>
</organism>
<evidence type="ECO:0000313" key="8">
    <source>
        <dbReference type="EMBL" id="EED21390.1"/>
    </source>
</evidence>
<accession>B8M212</accession>
<dbReference type="OMA" id="GANTEGM"/>
<feature type="transmembrane region" description="Helical" evidence="7">
    <location>
        <begin position="38"/>
        <end position="59"/>
    </location>
</feature>